<reference evidence="1 2" key="1">
    <citation type="submission" date="2016-10" db="EMBL/GenBank/DDBJ databases">
        <title>Draft genome sequence of Methylobacterium extorquens CP3, a seed endophyte of Crotalaria pumila with plant growth-promoting and metal tolerance properties.</title>
        <authorList>
            <person name="Sanchez-Lopez A.S."/>
            <person name="Van Hamme J.D."/>
            <person name="Thijs S."/>
            <person name="Mcammond B.M."/>
            <person name="Stevens V."/>
            <person name="Gonzalez-Chavez M.D.C."/>
            <person name="Vangronsveld J."/>
        </authorList>
    </citation>
    <scope>NUCLEOTIDE SEQUENCE [LARGE SCALE GENOMIC DNA]</scope>
    <source>
        <strain evidence="1 2">CP3</strain>
    </source>
</reference>
<dbReference type="EMBL" id="MNAO01000024">
    <property type="protein sequence ID" value="OHV17709.1"/>
    <property type="molecule type" value="Genomic_DNA"/>
</dbReference>
<dbReference type="AlphaFoldDB" id="A0A1S1P983"/>
<gene>
    <name evidence="1" type="ORF">BK022_03935</name>
</gene>
<organism evidence="1 2">
    <name type="scientific">Methylorubrum extorquens</name>
    <name type="common">Methylobacterium dichloromethanicum</name>
    <name type="synonym">Methylobacterium extorquens</name>
    <dbReference type="NCBI Taxonomy" id="408"/>
    <lineage>
        <taxon>Bacteria</taxon>
        <taxon>Pseudomonadati</taxon>
        <taxon>Pseudomonadota</taxon>
        <taxon>Alphaproteobacteria</taxon>
        <taxon>Hyphomicrobiales</taxon>
        <taxon>Methylobacteriaceae</taxon>
        <taxon>Methylorubrum</taxon>
    </lineage>
</organism>
<evidence type="ECO:0000313" key="1">
    <source>
        <dbReference type="EMBL" id="OHV17709.1"/>
    </source>
</evidence>
<protein>
    <submittedName>
        <fullName evidence="1">Uncharacterized protein</fullName>
    </submittedName>
</protein>
<sequence length="96" mass="11304">MARRVSSDVDDLRTDLDPFDDGLKLRLPELYLTARQVLAHQPTKARDQFGREFRRRPLSDMDALQRRASVDSIRFQHGQLRREDFVGIRQPILTKQ</sequence>
<evidence type="ECO:0000313" key="2">
    <source>
        <dbReference type="Proteomes" id="UP000180215"/>
    </source>
</evidence>
<dbReference type="Proteomes" id="UP000180215">
    <property type="component" value="Unassembled WGS sequence"/>
</dbReference>
<name>A0A1S1P983_METEX</name>
<accession>A0A1S1P983</accession>
<comment type="caution">
    <text evidence="1">The sequence shown here is derived from an EMBL/GenBank/DDBJ whole genome shotgun (WGS) entry which is preliminary data.</text>
</comment>
<proteinExistence type="predicted"/>